<dbReference type="PANTHER" id="PTHR30250">
    <property type="entry name" value="PST FAMILY PREDICTED COLANIC ACID TRANSPORTER"/>
    <property type="match status" value="1"/>
</dbReference>
<feature type="transmembrane region" description="Helical" evidence="7">
    <location>
        <begin position="225"/>
        <end position="254"/>
    </location>
</feature>
<feature type="transmembrane region" description="Helical" evidence="7">
    <location>
        <begin position="85"/>
        <end position="108"/>
    </location>
</feature>
<comment type="caution">
    <text evidence="8">The sequence shown here is derived from an EMBL/GenBank/DDBJ whole genome shotgun (WGS) entry which is preliminary data.</text>
</comment>
<feature type="transmembrane region" description="Helical" evidence="7">
    <location>
        <begin position="260"/>
        <end position="283"/>
    </location>
</feature>
<dbReference type="EMBL" id="BIFR01000001">
    <property type="protein sequence ID" value="GCE11739.1"/>
    <property type="molecule type" value="Genomic_DNA"/>
</dbReference>
<name>A0A401ZY20_9CHLR</name>
<feature type="transmembrane region" description="Helical" evidence="7">
    <location>
        <begin position="12"/>
        <end position="37"/>
    </location>
</feature>
<feature type="transmembrane region" description="Helical" evidence="7">
    <location>
        <begin position="128"/>
        <end position="149"/>
    </location>
</feature>
<keyword evidence="4 7" id="KW-1133">Transmembrane helix</keyword>
<feature type="transmembrane region" description="Helical" evidence="7">
    <location>
        <begin position="337"/>
        <end position="356"/>
    </location>
</feature>
<keyword evidence="9" id="KW-1185">Reference proteome</keyword>
<evidence type="ECO:0000256" key="4">
    <source>
        <dbReference type="ARBA" id="ARBA00022989"/>
    </source>
</evidence>
<comment type="subcellular location">
    <subcellularLocation>
        <location evidence="1">Cell membrane</location>
        <topology evidence="1">Multi-pass membrane protein</topology>
    </subcellularLocation>
</comment>
<organism evidence="8 9">
    <name type="scientific">Tengunoibacter tsumagoiensis</name>
    <dbReference type="NCBI Taxonomy" id="2014871"/>
    <lineage>
        <taxon>Bacteria</taxon>
        <taxon>Bacillati</taxon>
        <taxon>Chloroflexota</taxon>
        <taxon>Ktedonobacteria</taxon>
        <taxon>Ktedonobacterales</taxon>
        <taxon>Dictyobacteraceae</taxon>
        <taxon>Tengunoibacter</taxon>
    </lineage>
</organism>
<evidence type="ECO:0000256" key="7">
    <source>
        <dbReference type="SAM" id="Phobius"/>
    </source>
</evidence>
<evidence type="ECO:0000256" key="1">
    <source>
        <dbReference type="ARBA" id="ARBA00004651"/>
    </source>
</evidence>
<feature type="region of interest" description="Disordered" evidence="6">
    <location>
        <begin position="570"/>
        <end position="589"/>
    </location>
</feature>
<dbReference type="Proteomes" id="UP000287352">
    <property type="component" value="Unassembled WGS sequence"/>
</dbReference>
<evidence type="ECO:0000256" key="3">
    <source>
        <dbReference type="ARBA" id="ARBA00022692"/>
    </source>
</evidence>
<evidence type="ECO:0000256" key="6">
    <source>
        <dbReference type="SAM" id="MobiDB-lite"/>
    </source>
</evidence>
<feature type="transmembrane region" description="Helical" evidence="7">
    <location>
        <begin position="397"/>
        <end position="419"/>
    </location>
</feature>
<evidence type="ECO:0000256" key="2">
    <source>
        <dbReference type="ARBA" id="ARBA00022475"/>
    </source>
</evidence>
<evidence type="ECO:0000313" key="8">
    <source>
        <dbReference type="EMBL" id="GCE11739.1"/>
    </source>
</evidence>
<evidence type="ECO:0008006" key="10">
    <source>
        <dbReference type="Google" id="ProtNLM"/>
    </source>
</evidence>
<dbReference type="GO" id="GO:0005886">
    <property type="term" value="C:plasma membrane"/>
    <property type="evidence" value="ECO:0007669"/>
    <property type="project" value="UniProtKB-SubCell"/>
</dbReference>
<reference evidence="9" key="1">
    <citation type="submission" date="2018-12" db="EMBL/GenBank/DDBJ databases">
        <title>Tengunoibacter tsumagoiensis gen. nov., sp. nov., Dictyobacter kobayashii sp. nov., D. alpinus sp. nov., and D. joshuensis sp. nov. and description of Dictyobacteraceae fam. nov. within the order Ktedonobacterales isolated from Tengu-no-mugimeshi.</title>
        <authorList>
            <person name="Wang C.M."/>
            <person name="Zheng Y."/>
            <person name="Sakai Y."/>
            <person name="Toyoda A."/>
            <person name="Minakuchi Y."/>
            <person name="Abe K."/>
            <person name="Yokota A."/>
            <person name="Yabe S."/>
        </authorList>
    </citation>
    <scope>NUCLEOTIDE SEQUENCE [LARGE SCALE GENOMIC DNA]</scope>
    <source>
        <strain evidence="9">Uno3</strain>
    </source>
</reference>
<keyword evidence="2" id="KW-1003">Cell membrane</keyword>
<evidence type="ECO:0000313" key="9">
    <source>
        <dbReference type="Proteomes" id="UP000287352"/>
    </source>
</evidence>
<feature type="transmembrane region" description="Helical" evidence="7">
    <location>
        <begin position="49"/>
        <end position="73"/>
    </location>
</feature>
<evidence type="ECO:0000256" key="5">
    <source>
        <dbReference type="ARBA" id="ARBA00023136"/>
    </source>
</evidence>
<feature type="transmembrane region" description="Helical" evidence="7">
    <location>
        <begin position="161"/>
        <end position="179"/>
    </location>
</feature>
<dbReference type="InterPro" id="IPR050833">
    <property type="entry name" value="Poly_Biosynth_Transport"/>
</dbReference>
<feature type="compositionally biased region" description="Basic and acidic residues" evidence="6">
    <location>
        <begin position="579"/>
        <end position="589"/>
    </location>
</feature>
<accession>A0A401ZY20</accession>
<feature type="transmembrane region" description="Helical" evidence="7">
    <location>
        <begin position="185"/>
        <end position="205"/>
    </location>
</feature>
<protein>
    <recommendedName>
        <fullName evidence="10">Polysaccharide biosynthesis protein C-terminal domain-containing protein</fullName>
    </recommendedName>
</protein>
<dbReference type="PANTHER" id="PTHR30250:SF11">
    <property type="entry name" value="O-ANTIGEN TRANSPORTER-RELATED"/>
    <property type="match status" value="1"/>
</dbReference>
<keyword evidence="3 7" id="KW-0812">Transmembrane</keyword>
<feature type="transmembrane region" description="Helical" evidence="7">
    <location>
        <begin position="368"/>
        <end position="391"/>
    </location>
</feature>
<proteinExistence type="predicted"/>
<dbReference type="AlphaFoldDB" id="A0A401ZY20"/>
<keyword evidence="5 7" id="KW-0472">Membrane</keyword>
<gene>
    <name evidence="8" type="ORF">KTT_15980</name>
</gene>
<feature type="transmembrane region" description="Helical" evidence="7">
    <location>
        <begin position="304"/>
        <end position="331"/>
    </location>
</feature>
<sequence>MHIMSWIKKNSVMLFNTGSLIGTMFVTSGLGFAYWLVAARYYPADAVGLASAATSAMMLLSSLFLLGQGTLLISEIPRHRKEAGALISASVILVAGCSLLGGIISAFLAPLLSPELRLLGNTPLHALLYALGVMLAAVTVILDQAVIGLLEGNIQLWRNTLFAVAKLVLLFVAAEYLSLKSGIGIYTLWTLGNAISFLPIIIFMIRKKKWSLHYYRPQWKLMRKFGIPALQHHVLNLILQAPTQLLPILVTIIISAKANAWFYSASMIANFVFSLSLSLTTVLHAANAAQTSTLTQKTRMTVGLSLLASLTVGTVLALAAYPILHVFGTIYAQEASWSLRILILASLPLIVKNHYIAICRIKDHIAHAIVPIVLSSVLELVGAAIGARLWGLTGLSLGWVLAMTVEALYMLPVVVQTLIGRTNIDQYLDAIAAQDTLQMPALNQFVPSGVIQLTMYGNTMALAELDTMQLPALRRSSSTPSHAATPYPTVNSIQSRNETAMKHRPARRIRFQSEELTDSAIKNPIADDIVRTNTAQIPLDEVKKARASSSPANAFVDISEAQTMQMPLTQITTGQPHPTEAEKKKNLLR</sequence>